<dbReference type="InterPro" id="IPR044159">
    <property type="entry name" value="IQM"/>
</dbReference>
<accession>A0AAP0BNS9</accession>
<proteinExistence type="predicted"/>
<feature type="region of interest" description="Disordered" evidence="5">
    <location>
        <begin position="38"/>
        <end position="79"/>
    </location>
</feature>
<evidence type="ECO:0000256" key="5">
    <source>
        <dbReference type="SAM" id="MobiDB-lite"/>
    </source>
</evidence>
<dbReference type="Proteomes" id="UP001418222">
    <property type="component" value="Unassembled WGS sequence"/>
</dbReference>
<dbReference type="AlphaFoldDB" id="A0AAP0BNS9"/>
<evidence type="ECO:0000313" key="7">
    <source>
        <dbReference type="Proteomes" id="UP001418222"/>
    </source>
</evidence>
<evidence type="ECO:0000256" key="3">
    <source>
        <dbReference type="ARBA" id="ARBA00022490"/>
    </source>
</evidence>
<comment type="subcellular location">
    <subcellularLocation>
        <location evidence="2">Cytoplasm</location>
    </subcellularLocation>
    <subcellularLocation>
        <location evidence="1">Nucleus</location>
    </subcellularLocation>
</comment>
<dbReference type="PANTHER" id="PTHR31250">
    <property type="entry name" value="IQ DOMAIN-CONTAINING PROTEIN IQM3"/>
    <property type="match status" value="1"/>
</dbReference>
<dbReference type="GO" id="GO:0005737">
    <property type="term" value="C:cytoplasm"/>
    <property type="evidence" value="ECO:0007669"/>
    <property type="project" value="UniProtKB-SubCell"/>
</dbReference>
<dbReference type="PANTHER" id="PTHR31250:SF14">
    <property type="entry name" value="IQ DOMAIN-CONTAINING PROTEIN IQM2"/>
    <property type="match status" value="1"/>
</dbReference>
<keyword evidence="3" id="KW-0963">Cytoplasm</keyword>
<evidence type="ECO:0000313" key="6">
    <source>
        <dbReference type="EMBL" id="KAK8944606.1"/>
    </source>
</evidence>
<evidence type="ECO:0000256" key="2">
    <source>
        <dbReference type="ARBA" id="ARBA00004496"/>
    </source>
</evidence>
<sequence>MLVGVCSLFELSVDAEQMDSSSTSERLDNFNFDEIRPITYNKTSEGEDEKGIDSGIDSNLEQETAEQSRDESMESSTPSKRQLIFHKPNHFIKEQEFDDEELISEELIIDKINPRKGKNTCQLGQILPLKWTTVAGARIGYVRNYPSELQFRTLEHVNLSPRCSGVARPFSSPRGASNPWSKMHETSTLRETAVQSQQ</sequence>
<organism evidence="6 7">
    <name type="scientific">Platanthera zijinensis</name>
    <dbReference type="NCBI Taxonomy" id="2320716"/>
    <lineage>
        <taxon>Eukaryota</taxon>
        <taxon>Viridiplantae</taxon>
        <taxon>Streptophyta</taxon>
        <taxon>Embryophyta</taxon>
        <taxon>Tracheophyta</taxon>
        <taxon>Spermatophyta</taxon>
        <taxon>Magnoliopsida</taxon>
        <taxon>Liliopsida</taxon>
        <taxon>Asparagales</taxon>
        <taxon>Orchidaceae</taxon>
        <taxon>Orchidoideae</taxon>
        <taxon>Orchideae</taxon>
        <taxon>Orchidinae</taxon>
        <taxon>Platanthera</taxon>
    </lineage>
</organism>
<reference evidence="6 7" key="1">
    <citation type="journal article" date="2022" name="Nat. Plants">
        <title>Genomes of leafy and leafless Platanthera orchids illuminate the evolution of mycoheterotrophy.</title>
        <authorList>
            <person name="Li M.H."/>
            <person name="Liu K.W."/>
            <person name="Li Z."/>
            <person name="Lu H.C."/>
            <person name="Ye Q.L."/>
            <person name="Zhang D."/>
            <person name="Wang J.Y."/>
            <person name="Li Y.F."/>
            <person name="Zhong Z.M."/>
            <person name="Liu X."/>
            <person name="Yu X."/>
            <person name="Liu D.K."/>
            <person name="Tu X.D."/>
            <person name="Liu B."/>
            <person name="Hao Y."/>
            <person name="Liao X.Y."/>
            <person name="Jiang Y.T."/>
            <person name="Sun W.H."/>
            <person name="Chen J."/>
            <person name="Chen Y.Q."/>
            <person name="Ai Y."/>
            <person name="Zhai J.W."/>
            <person name="Wu S.S."/>
            <person name="Zhou Z."/>
            <person name="Hsiao Y.Y."/>
            <person name="Wu W.L."/>
            <person name="Chen Y.Y."/>
            <person name="Lin Y.F."/>
            <person name="Hsu J.L."/>
            <person name="Li C.Y."/>
            <person name="Wang Z.W."/>
            <person name="Zhao X."/>
            <person name="Zhong W.Y."/>
            <person name="Ma X.K."/>
            <person name="Ma L."/>
            <person name="Huang J."/>
            <person name="Chen G.Z."/>
            <person name="Huang M.Z."/>
            <person name="Huang L."/>
            <person name="Peng D.H."/>
            <person name="Luo Y.B."/>
            <person name="Zou S.Q."/>
            <person name="Chen S.P."/>
            <person name="Lan S."/>
            <person name="Tsai W.C."/>
            <person name="Van de Peer Y."/>
            <person name="Liu Z.J."/>
        </authorList>
    </citation>
    <scope>NUCLEOTIDE SEQUENCE [LARGE SCALE GENOMIC DNA]</scope>
    <source>
        <strain evidence="6">Lor287</strain>
    </source>
</reference>
<keyword evidence="4" id="KW-0539">Nucleus</keyword>
<comment type="caution">
    <text evidence="6">The sequence shown here is derived from an EMBL/GenBank/DDBJ whole genome shotgun (WGS) entry which is preliminary data.</text>
</comment>
<dbReference type="EMBL" id="JBBWWQ010000006">
    <property type="protein sequence ID" value="KAK8944606.1"/>
    <property type="molecule type" value="Genomic_DNA"/>
</dbReference>
<dbReference type="GO" id="GO:0005634">
    <property type="term" value="C:nucleus"/>
    <property type="evidence" value="ECO:0007669"/>
    <property type="project" value="UniProtKB-SubCell"/>
</dbReference>
<feature type="compositionally biased region" description="Polar residues" evidence="5">
    <location>
        <begin position="189"/>
        <end position="198"/>
    </location>
</feature>
<evidence type="ECO:0000256" key="1">
    <source>
        <dbReference type="ARBA" id="ARBA00004123"/>
    </source>
</evidence>
<keyword evidence="7" id="KW-1185">Reference proteome</keyword>
<feature type="region of interest" description="Disordered" evidence="5">
    <location>
        <begin position="164"/>
        <end position="198"/>
    </location>
</feature>
<protein>
    <submittedName>
        <fullName evidence="6">Uncharacterized protein</fullName>
    </submittedName>
</protein>
<gene>
    <name evidence="6" type="ORF">KSP39_PZI007922</name>
</gene>
<evidence type="ECO:0000256" key="4">
    <source>
        <dbReference type="ARBA" id="ARBA00023242"/>
    </source>
</evidence>
<name>A0AAP0BNS9_9ASPA</name>